<keyword evidence="6" id="KW-1185">Reference proteome</keyword>
<evidence type="ECO:0000313" key="5">
    <source>
        <dbReference type="EMBL" id="WPB86025.1"/>
    </source>
</evidence>
<reference evidence="5 6" key="1">
    <citation type="submission" date="2023-11" db="EMBL/GenBank/DDBJ databases">
        <title>Arctic aerobic anoxygenic photoheterotroph Sediminicoccus rosea KRV36 adapts its photosynthesis to long days of polar summer.</title>
        <authorList>
            <person name="Tomasch J."/>
            <person name="Kopejtka K."/>
            <person name="Bily T."/>
            <person name="Gardiner A.T."/>
            <person name="Gardian Z."/>
            <person name="Shivaramu S."/>
            <person name="Koblizek M."/>
            <person name="Engelhardt F."/>
            <person name="Kaftan D."/>
        </authorList>
    </citation>
    <scope>NUCLEOTIDE SEQUENCE [LARGE SCALE GENOMIC DNA]</scope>
    <source>
        <strain evidence="5 6">R-30</strain>
    </source>
</reference>
<dbReference type="SMART" id="SM00345">
    <property type="entry name" value="HTH_GNTR"/>
    <property type="match status" value="1"/>
</dbReference>
<feature type="domain" description="HTH gntR-type" evidence="4">
    <location>
        <begin position="20"/>
        <end position="87"/>
    </location>
</feature>
<dbReference type="InterPro" id="IPR008920">
    <property type="entry name" value="TF_FadR/GntR_C"/>
</dbReference>
<accession>A0ABZ0PJW6</accession>
<dbReference type="InterPro" id="IPR011711">
    <property type="entry name" value="GntR_C"/>
</dbReference>
<dbReference type="PANTHER" id="PTHR43537">
    <property type="entry name" value="TRANSCRIPTIONAL REGULATOR, GNTR FAMILY"/>
    <property type="match status" value="1"/>
</dbReference>
<keyword evidence="1" id="KW-0805">Transcription regulation</keyword>
<dbReference type="InterPro" id="IPR036388">
    <property type="entry name" value="WH-like_DNA-bd_sf"/>
</dbReference>
<evidence type="ECO:0000313" key="6">
    <source>
        <dbReference type="Proteomes" id="UP001305521"/>
    </source>
</evidence>
<dbReference type="CDD" id="cd07377">
    <property type="entry name" value="WHTH_GntR"/>
    <property type="match status" value="1"/>
</dbReference>
<dbReference type="RefSeq" id="WP_318650002.1">
    <property type="nucleotide sequence ID" value="NZ_CP137852.1"/>
</dbReference>
<evidence type="ECO:0000256" key="2">
    <source>
        <dbReference type="ARBA" id="ARBA00023125"/>
    </source>
</evidence>
<evidence type="ECO:0000256" key="3">
    <source>
        <dbReference type="ARBA" id="ARBA00023163"/>
    </source>
</evidence>
<dbReference type="PROSITE" id="PS50949">
    <property type="entry name" value="HTH_GNTR"/>
    <property type="match status" value="1"/>
</dbReference>
<keyword evidence="2" id="KW-0238">DNA-binding</keyword>
<organism evidence="5 6">
    <name type="scientific">Sediminicoccus rosea</name>
    <dbReference type="NCBI Taxonomy" id="1225128"/>
    <lineage>
        <taxon>Bacteria</taxon>
        <taxon>Pseudomonadati</taxon>
        <taxon>Pseudomonadota</taxon>
        <taxon>Alphaproteobacteria</taxon>
        <taxon>Acetobacterales</taxon>
        <taxon>Roseomonadaceae</taxon>
        <taxon>Sediminicoccus</taxon>
    </lineage>
</organism>
<dbReference type="Pfam" id="PF07729">
    <property type="entry name" value="FCD"/>
    <property type="match status" value="1"/>
</dbReference>
<dbReference type="SUPFAM" id="SSF46785">
    <property type="entry name" value="Winged helix' DNA-binding domain"/>
    <property type="match status" value="1"/>
</dbReference>
<dbReference type="SMART" id="SM00895">
    <property type="entry name" value="FCD"/>
    <property type="match status" value="1"/>
</dbReference>
<evidence type="ECO:0000259" key="4">
    <source>
        <dbReference type="PROSITE" id="PS50949"/>
    </source>
</evidence>
<proteinExistence type="predicted"/>
<dbReference type="SUPFAM" id="SSF48008">
    <property type="entry name" value="GntR ligand-binding domain-like"/>
    <property type="match status" value="1"/>
</dbReference>
<keyword evidence="3" id="KW-0804">Transcription</keyword>
<dbReference type="EMBL" id="CP137852">
    <property type="protein sequence ID" value="WPB86025.1"/>
    <property type="molecule type" value="Genomic_DNA"/>
</dbReference>
<dbReference type="Proteomes" id="UP001305521">
    <property type="component" value="Chromosome"/>
</dbReference>
<sequence>MIASTALPVMEEAVEESPRRRGVSEIALTLEDTILRGEWRPGDRLNELALSRRLGISRAALREAVRLLEQMGLVAVVPNRGVIVREVSVKDALDLYDLRAALFRMAAQLAARRCTASALAALRALNAAMREDAAAERFADYYARNLDFHAALIAAAGNAPLAQAYANATKSLHLFRRRALLNPVQLDLSLAEHEAILAAIAVHDAAAAGEAAEAHILVGRDRMLDTLDRGIQP</sequence>
<protein>
    <submittedName>
        <fullName evidence="5">GntR family transcriptional regulator</fullName>
    </submittedName>
</protein>
<dbReference type="InterPro" id="IPR036390">
    <property type="entry name" value="WH_DNA-bd_sf"/>
</dbReference>
<dbReference type="Pfam" id="PF00392">
    <property type="entry name" value="GntR"/>
    <property type="match status" value="1"/>
</dbReference>
<dbReference type="InterPro" id="IPR000524">
    <property type="entry name" value="Tscrpt_reg_HTH_GntR"/>
</dbReference>
<evidence type="ECO:0000256" key="1">
    <source>
        <dbReference type="ARBA" id="ARBA00023015"/>
    </source>
</evidence>
<gene>
    <name evidence="5" type="ORF">R9Z33_03950</name>
</gene>
<dbReference type="Gene3D" id="1.10.10.10">
    <property type="entry name" value="Winged helix-like DNA-binding domain superfamily/Winged helix DNA-binding domain"/>
    <property type="match status" value="1"/>
</dbReference>
<name>A0ABZ0PJW6_9PROT</name>
<dbReference type="Gene3D" id="1.20.120.530">
    <property type="entry name" value="GntR ligand-binding domain-like"/>
    <property type="match status" value="1"/>
</dbReference>
<dbReference type="PANTHER" id="PTHR43537:SF49">
    <property type="entry name" value="TRANSCRIPTIONAL REGULATORY PROTEIN"/>
    <property type="match status" value="1"/>
</dbReference>